<dbReference type="EMBL" id="NIRI02000005">
    <property type="protein sequence ID" value="KAG5454532.1"/>
    <property type="molecule type" value="Genomic_DNA"/>
</dbReference>
<dbReference type="InParanoid" id="A0A419PXJ7"/>
<protein>
    <submittedName>
        <fullName evidence="1">Uncharacterized protein</fullName>
    </submittedName>
</protein>
<evidence type="ECO:0000313" key="2">
    <source>
        <dbReference type="Proteomes" id="UP000286415"/>
    </source>
</evidence>
<organism evidence="1 2">
    <name type="scientific">Clonorchis sinensis</name>
    <name type="common">Chinese liver fluke</name>
    <dbReference type="NCBI Taxonomy" id="79923"/>
    <lineage>
        <taxon>Eukaryota</taxon>
        <taxon>Metazoa</taxon>
        <taxon>Spiralia</taxon>
        <taxon>Lophotrochozoa</taxon>
        <taxon>Platyhelminthes</taxon>
        <taxon>Trematoda</taxon>
        <taxon>Digenea</taxon>
        <taxon>Opisthorchiida</taxon>
        <taxon>Opisthorchiata</taxon>
        <taxon>Opisthorchiidae</taxon>
        <taxon>Clonorchis</taxon>
    </lineage>
</organism>
<evidence type="ECO:0000313" key="1">
    <source>
        <dbReference type="EMBL" id="KAG5454532.1"/>
    </source>
</evidence>
<sequence length="130" mass="14907">MRRPGAAHSAACKHHKREIQLGSRPPHVPVATIFEISRCMFIRNALLIRLLKTLRQPTIGFALLGAHQIAENSSTAHDRLRPSWGSSGTCSPRVSVNLMFYLNPNWTDFEKYTNLQPIWFGLHFYHDWQA</sequence>
<keyword evidence="2" id="KW-1185">Reference proteome</keyword>
<reference evidence="1 2" key="2">
    <citation type="journal article" date="2021" name="Genomics">
        <title>High-quality reference genome for Clonorchis sinensis.</title>
        <authorList>
            <person name="Young N.D."/>
            <person name="Stroehlein A.J."/>
            <person name="Kinkar L."/>
            <person name="Wang T."/>
            <person name="Sohn W.M."/>
            <person name="Chang B.C.H."/>
            <person name="Kaur P."/>
            <person name="Weisz D."/>
            <person name="Dudchenko O."/>
            <person name="Aiden E.L."/>
            <person name="Korhonen P.K."/>
            <person name="Gasser R.B."/>
        </authorList>
    </citation>
    <scope>NUCLEOTIDE SEQUENCE [LARGE SCALE GENOMIC DNA]</scope>
    <source>
        <strain evidence="1">Cs-k2</strain>
    </source>
</reference>
<accession>A0A419PXJ7</accession>
<comment type="caution">
    <text evidence="1">The sequence shown here is derived from an EMBL/GenBank/DDBJ whole genome shotgun (WGS) entry which is preliminary data.</text>
</comment>
<dbReference type="AlphaFoldDB" id="A0A419PXJ7"/>
<dbReference type="OrthoDB" id="10371471at2759"/>
<name>A0A419PXJ7_CLOSI</name>
<gene>
    <name evidence="1" type="ORF">CSKR_104886</name>
</gene>
<proteinExistence type="predicted"/>
<dbReference type="STRING" id="79923.A0A419PXJ7"/>
<reference evidence="1 2" key="1">
    <citation type="journal article" date="2018" name="Biotechnol. Adv.">
        <title>Improved genomic resources and new bioinformatic workflow for the carcinogenic parasite Clonorchis sinensis: Biotechnological implications.</title>
        <authorList>
            <person name="Wang D."/>
            <person name="Korhonen P.K."/>
            <person name="Gasser R.B."/>
            <person name="Young N.D."/>
        </authorList>
    </citation>
    <scope>NUCLEOTIDE SEQUENCE [LARGE SCALE GENOMIC DNA]</scope>
    <source>
        <strain evidence="1">Cs-k2</strain>
    </source>
</reference>
<dbReference type="Proteomes" id="UP000286415">
    <property type="component" value="Unassembled WGS sequence"/>
</dbReference>